<comment type="caution">
    <text evidence="2">The sequence shown here is derived from an EMBL/GenBank/DDBJ whole genome shotgun (WGS) entry which is preliminary data.</text>
</comment>
<dbReference type="AlphaFoldDB" id="A0A7X9XRV6"/>
<organism evidence="2 3">
    <name type="scientific">Clostridium beijerinckii</name>
    <name type="common">Clostridium MP</name>
    <dbReference type="NCBI Taxonomy" id="1520"/>
    <lineage>
        <taxon>Bacteria</taxon>
        <taxon>Bacillati</taxon>
        <taxon>Bacillota</taxon>
        <taxon>Clostridia</taxon>
        <taxon>Eubacteriales</taxon>
        <taxon>Clostridiaceae</taxon>
        <taxon>Clostridium</taxon>
    </lineage>
</organism>
<keyword evidence="1" id="KW-1133">Transmembrane helix</keyword>
<keyword evidence="1" id="KW-0812">Transmembrane</keyword>
<evidence type="ECO:0000313" key="3">
    <source>
        <dbReference type="Proteomes" id="UP000587880"/>
    </source>
</evidence>
<feature type="transmembrane region" description="Helical" evidence="1">
    <location>
        <begin position="7"/>
        <end position="28"/>
    </location>
</feature>
<dbReference type="RefSeq" id="WP_168983330.1">
    <property type="nucleotide sequence ID" value="NZ_JABAGD010000069.1"/>
</dbReference>
<proteinExistence type="predicted"/>
<sequence>MILEHRLGKSILFTIAFGAISGVILGITKIEMHIWGYAILGGTLVSILTGIHICGNKK</sequence>
<accession>A0A7X9XRV6</accession>
<protein>
    <submittedName>
        <fullName evidence="2">Uncharacterized protein</fullName>
    </submittedName>
</protein>
<dbReference type="Proteomes" id="UP000587880">
    <property type="component" value="Unassembled WGS sequence"/>
</dbReference>
<dbReference type="EMBL" id="JABAGD010000069">
    <property type="protein sequence ID" value="NMF07625.1"/>
    <property type="molecule type" value="Genomic_DNA"/>
</dbReference>
<keyword evidence="1" id="KW-0472">Membrane</keyword>
<name>A0A7X9XRV6_CLOBE</name>
<evidence type="ECO:0000256" key="1">
    <source>
        <dbReference type="SAM" id="Phobius"/>
    </source>
</evidence>
<gene>
    <name evidence="2" type="ORF">HF849_23400</name>
</gene>
<evidence type="ECO:0000313" key="2">
    <source>
        <dbReference type="EMBL" id="NMF07625.1"/>
    </source>
</evidence>
<reference evidence="2 3" key="1">
    <citation type="submission" date="2020-04" db="EMBL/GenBank/DDBJ databases">
        <authorList>
            <person name="Hitch T.C.A."/>
            <person name="Wylensek D."/>
            <person name="Clavel T."/>
        </authorList>
    </citation>
    <scope>NUCLEOTIDE SEQUENCE [LARGE SCALE GENOMIC DNA]</scope>
    <source>
        <strain evidence="2 3">WB01_NA02</strain>
    </source>
</reference>
<feature type="transmembrane region" description="Helical" evidence="1">
    <location>
        <begin position="34"/>
        <end position="55"/>
    </location>
</feature>